<feature type="compositionally biased region" description="Acidic residues" evidence="1">
    <location>
        <begin position="48"/>
        <end position="57"/>
    </location>
</feature>
<protein>
    <submittedName>
        <fullName evidence="3">Uncharacterized protein</fullName>
    </submittedName>
</protein>
<reference evidence="3 4" key="1">
    <citation type="journal article" date="2014" name="Nat. Commun.">
        <title>Molecular traces of alternative social organization in a termite genome.</title>
        <authorList>
            <person name="Terrapon N."/>
            <person name="Li C."/>
            <person name="Robertson H.M."/>
            <person name="Ji L."/>
            <person name="Meng X."/>
            <person name="Booth W."/>
            <person name="Chen Z."/>
            <person name="Childers C.P."/>
            <person name="Glastad K.M."/>
            <person name="Gokhale K."/>
            <person name="Gowin J."/>
            <person name="Gronenberg W."/>
            <person name="Hermansen R.A."/>
            <person name="Hu H."/>
            <person name="Hunt B.G."/>
            <person name="Huylmans A.K."/>
            <person name="Khalil S.M."/>
            <person name="Mitchell R.D."/>
            <person name="Munoz-Torres M.C."/>
            <person name="Mustard J.A."/>
            <person name="Pan H."/>
            <person name="Reese J.T."/>
            <person name="Scharf M.E."/>
            <person name="Sun F."/>
            <person name="Vogel H."/>
            <person name="Xiao J."/>
            <person name="Yang W."/>
            <person name="Yang Z."/>
            <person name="Yang Z."/>
            <person name="Zhou J."/>
            <person name="Zhu J."/>
            <person name="Brent C.S."/>
            <person name="Elsik C.G."/>
            <person name="Goodisman M.A."/>
            <person name="Liberles D.A."/>
            <person name="Roe R.M."/>
            <person name="Vargo E.L."/>
            <person name="Vilcinskas A."/>
            <person name="Wang J."/>
            <person name="Bornberg-Bauer E."/>
            <person name="Korb J."/>
            <person name="Zhang G."/>
            <person name="Liebig J."/>
        </authorList>
    </citation>
    <scope>NUCLEOTIDE SEQUENCE [LARGE SCALE GENOMIC DNA]</scope>
    <source>
        <tissue evidence="3">Whole organism</tissue>
    </source>
</reference>
<gene>
    <name evidence="3" type="ORF">L798_08689</name>
</gene>
<name>A0A067RHZ7_ZOONE</name>
<organism evidence="3 4">
    <name type="scientific">Zootermopsis nevadensis</name>
    <name type="common">Dampwood termite</name>
    <dbReference type="NCBI Taxonomy" id="136037"/>
    <lineage>
        <taxon>Eukaryota</taxon>
        <taxon>Metazoa</taxon>
        <taxon>Ecdysozoa</taxon>
        <taxon>Arthropoda</taxon>
        <taxon>Hexapoda</taxon>
        <taxon>Insecta</taxon>
        <taxon>Pterygota</taxon>
        <taxon>Neoptera</taxon>
        <taxon>Polyneoptera</taxon>
        <taxon>Dictyoptera</taxon>
        <taxon>Blattodea</taxon>
        <taxon>Blattoidea</taxon>
        <taxon>Termitoidae</taxon>
        <taxon>Termopsidae</taxon>
        <taxon>Zootermopsis</taxon>
    </lineage>
</organism>
<keyword evidence="2" id="KW-1133">Transmembrane helix</keyword>
<evidence type="ECO:0000313" key="3">
    <source>
        <dbReference type="EMBL" id="KDR23486.1"/>
    </source>
</evidence>
<feature type="region of interest" description="Disordered" evidence="1">
    <location>
        <begin position="33"/>
        <end position="57"/>
    </location>
</feature>
<feature type="region of interest" description="Disordered" evidence="1">
    <location>
        <begin position="1"/>
        <end position="21"/>
    </location>
</feature>
<sequence length="920" mass="105951">MENNPGDSSSESDVSDPWSIIYNDSCEVEDIPVYSNVKDRDSLSGEPSDGESLEVIDEEENHDDEFRNVDMETDGISVITESEGDELDQPLPLAVSKEKKYLHHPNTYLNTRLNVLLAVSFAAVTGLGLGHFLGLQEECPLLNESTTMLLTKLQCDNQLLRYNIEKLLSEKDASSQSFKDIQSWECAAGKEFRDEGMLHLLPSFQTGNLKQPLNPEMISLHGNTISTQQHTSENGNQYEDEVKNISEQYSQGNMRRVPFDESSENKTPIKYEDENVKLPSGMKAGSVPFDSSSGYVTVADHEDEFGTENVPDIEISGNSVPDFIDHVDDVRFVQFRDHNGVAKTSVELNDVRNVAESSVLFSEHEAVENFLFAIKDKEIFAESSVKDEEVTQPAIQVKDKGFAFPVQDKDAFLDHTVSTHFSGGDGTPKVNRNVNNLQPEMIQDTYDLEEYNIKVIKSTLKLLQRQFEEDTVSPGTGSILSSSVALVTKLEQSLVLLQNAITQCRVQKSEFCAQFQKRMEVSVSKLKKTAEGLVDDIDEQMYKLLTKIVRKLKKCKGNLQDKWCHLRKKYDCENDAICNWLHRSVFLDCEKSDRQTKRKLDQFSSKGPHKLNEKVVRSTSDNNEKGSDIPNNVLKIHVVKDKHDIFKSVDSDADQKNSIHYTMTQAEYRPDSQVLQSSISEDCMSDKVIINHDSLNKQHLEANIPLTVSKAFEKSGGQEQYMSELYKEWKHDNQGTFKSHFNEKEKKKYENKHKNVPQSKTCWQTYNGKNFCQKFVNNQQLLHSKKFKDKYIECGHENNQWCEKRNWNSQINDKDKKYYNKRETKHSLHDEIKYRPSVILEGVMSWALVDTNTPKQNVSGDWMFKMANGRAEQRRLEHRSDWLFDRADARKLRRERHRVTDNWYFQRARGREYCRYYPFF</sequence>
<dbReference type="Proteomes" id="UP000027135">
    <property type="component" value="Unassembled WGS sequence"/>
</dbReference>
<feature type="transmembrane region" description="Helical" evidence="2">
    <location>
        <begin position="113"/>
        <end position="133"/>
    </location>
</feature>
<dbReference type="AlphaFoldDB" id="A0A067RHZ7"/>
<keyword evidence="4" id="KW-1185">Reference proteome</keyword>
<keyword evidence="2" id="KW-0472">Membrane</keyword>
<dbReference type="OrthoDB" id="427071at2759"/>
<dbReference type="InParanoid" id="A0A067RHZ7"/>
<evidence type="ECO:0000313" key="4">
    <source>
        <dbReference type="Proteomes" id="UP000027135"/>
    </source>
</evidence>
<feature type="compositionally biased region" description="Low complexity" evidence="1">
    <location>
        <begin position="7"/>
        <end position="19"/>
    </location>
</feature>
<dbReference type="EMBL" id="KK852460">
    <property type="protein sequence ID" value="KDR23486.1"/>
    <property type="molecule type" value="Genomic_DNA"/>
</dbReference>
<evidence type="ECO:0000256" key="1">
    <source>
        <dbReference type="SAM" id="MobiDB-lite"/>
    </source>
</evidence>
<proteinExistence type="predicted"/>
<evidence type="ECO:0000256" key="2">
    <source>
        <dbReference type="SAM" id="Phobius"/>
    </source>
</evidence>
<keyword evidence="2" id="KW-0812">Transmembrane</keyword>
<accession>A0A067RHZ7</accession>